<dbReference type="AlphaFoldDB" id="A0A939NPU0"/>
<comment type="caution">
    <text evidence="1">The sequence shown here is derived from an EMBL/GenBank/DDBJ whole genome shotgun (WGS) entry which is preliminary data.</text>
</comment>
<name>A0A939NPU0_SERMA</name>
<organism evidence="1">
    <name type="scientific">Serratia marcescens</name>
    <dbReference type="NCBI Taxonomy" id="615"/>
    <lineage>
        <taxon>Bacteria</taxon>
        <taxon>Pseudomonadati</taxon>
        <taxon>Pseudomonadota</taxon>
        <taxon>Gammaproteobacteria</taxon>
        <taxon>Enterobacterales</taxon>
        <taxon>Yersiniaceae</taxon>
        <taxon>Serratia</taxon>
    </lineage>
</organism>
<protein>
    <submittedName>
        <fullName evidence="1">Uncharacterized protein</fullName>
    </submittedName>
</protein>
<proteinExistence type="predicted"/>
<gene>
    <name evidence="1" type="ORF">J4732_22715</name>
</gene>
<accession>A0A939NPU0</accession>
<dbReference type="EMBL" id="JAGETR010000244">
    <property type="protein sequence ID" value="MBO2007395.1"/>
    <property type="molecule type" value="Genomic_DNA"/>
</dbReference>
<sequence length="110" mass="12862">MKLPPQMMSIWINLSTEMHAFNKMVIYLDKTHDFRDGRMLMTGTFRFATKVSCRMKRWICKMGGYDWINIMTFMQKPYMDFGVYGIGGFILIFTVRDDTVSTGAAEKNPH</sequence>
<reference evidence="1" key="1">
    <citation type="submission" date="2021-03" db="EMBL/GenBank/DDBJ databases">
        <title>Molecular epidemiology and mechanisms of colistin and carbapenem resistance in Enterobacteriaceae from clinical isolates, the environment and porcine samples in Pretoria, South Africa.</title>
        <authorList>
            <person name="Bogoshi D."/>
            <person name="Mbelle N.M."/>
            <person name="Naidoo V."/>
            <person name="Osei Sekyere J."/>
        </authorList>
    </citation>
    <scope>NUCLEOTIDE SEQUENCE</scope>
    <source>
        <strain evidence="1">C080</strain>
    </source>
</reference>
<evidence type="ECO:0000313" key="1">
    <source>
        <dbReference type="EMBL" id="MBO2007395.1"/>
    </source>
</evidence>